<reference evidence="2" key="1">
    <citation type="journal article" date="2020" name="Stud. Mycol.">
        <title>101 Dothideomycetes genomes: a test case for predicting lifestyles and emergence of pathogens.</title>
        <authorList>
            <person name="Haridas S."/>
            <person name="Albert R."/>
            <person name="Binder M."/>
            <person name="Bloem J."/>
            <person name="Labutti K."/>
            <person name="Salamov A."/>
            <person name="Andreopoulos B."/>
            <person name="Baker S."/>
            <person name="Barry K."/>
            <person name="Bills G."/>
            <person name="Bluhm B."/>
            <person name="Cannon C."/>
            <person name="Castanera R."/>
            <person name="Culley D."/>
            <person name="Daum C."/>
            <person name="Ezra D."/>
            <person name="Gonzalez J."/>
            <person name="Henrissat B."/>
            <person name="Kuo A."/>
            <person name="Liang C."/>
            <person name="Lipzen A."/>
            <person name="Lutzoni F."/>
            <person name="Magnuson J."/>
            <person name="Mondo S."/>
            <person name="Nolan M."/>
            <person name="Ohm R."/>
            <person name="Pangilinan J."/>
            <person name="Park H.-J."/>
            <person name="Ramirez L."/>
            <person name="Alfaro M."/>
            <person name="Sun H."/>
            <person name="Tritt A."/>
            <person name="Yoshinaga Y."/>
            <person name="Zwiers L.-H."/>
            <person name="Turgeon B."/>
            <person name="Goodwin S."/>
            <person name="Spatafora J."/>
            <person name="Crous P."/>
            <person name="Grigoriev I."/>
        </authorList>
    </citation>
    <scope>NUCLEOTIDE SEQUENCE</scope>
    <source>
        <strain evidence="2">CBS 379.55</strain>
    </source>
</reference>
<dbReference type="InterPro" id="IPR007175">
    <property type="entry name" value="Rpr2/Snm1/Rpp21"/>
</dbReference>
<dbReference type="Proteomes" id="UP000800097">
    <property type="component" value="Unassembled WGS sequence"/>
</dbReference>
<dbReference type="GO" id="GO:0008033">
    <property type="term" value="P:tRNA processing"/>
    <property type="evidence" value="ECO:0007669"/>
    <property type="project" value="TreeGrafter"/>
</dbReference>
<gene>
    <name evidence="2" type="ORF">EI97DRAFT_53385</name>
</gene>
<dbReference type="AlphaFoldDB" id="A0A6A6JIJ1"/>
<sequence>MAFDDPRLKYLREAARILAVSSPAVSAELGATRIRLLEERDADLEATPKERDALRRELCVACGNLLLPGWSCSVAHESRSRNPIKKKEGDAMEMKPRCESDLVYTCLRCHRRTEKQLPLPPPRRTQIAGRPSRISKPAPMAQSDGADRNKGIKTANASSKQRAKARKGGLQAMLAKSKSQNSTSQGLDLMDFMQ</sequence>
<evidence type="ECO:0000256" key="1">
    <source>
        <dbReference type="SAM" id="MobiDB-lite"/>
    </source>
</evidence>
<name>A0A6A6JIJ1_WESOR</name>
<organism evidence="2 3">
    <name type="scientific">Westerdykella ornata</name>
    <dbReference type="NCBI Taxonomy" id="318751"/>
    <lineage>
        <taxon>Eukaryota</taxon>
        <taxon>Fungi</taxon>
        <taxon>Dikarya</taxon>
        <taxon>Ascomycota</taxon>
        <taxon>Pezizomycotina</taxon>
        <taxon>Dothideomycetes</taxon>
        <taxon>Pleosporomycetidae</taxon>
        <taxon>Pleosporales</taxon>
        <taxon>Sporormiaceae</taxon>
        <taxon>Westerdykella</taxon>
    </lineage>
</organism>
<evidence type="ECO:0000313" key="2">
    <source>
        <dbReference type="EMBL" id="KAF2276247.1"/>
    </source>
</evidence>
<protein>
    <submittedName>
        <fullName evidence="2">Uncharacterized protein</fullName>
    </submittedName>
</protein>
<proteinExistence type="predicted"/>
<keyword evidence="3" id="KW-1185">Reference proteome</keyword>
<dbReference type="GO" id="GO:0005655">
    <property type="term" value="C:nucleolar ribonuclease P complex"/>
    <property type="evidence" value="ECO:0007669"/>
    <property type="project" value="TreeGrafter"/>
</dbReference>
<dbReference type="EMBL" id="ML986494">
    <property type="protein sequence ID" value="KAF2276247.1"/>
    <property type="molecule type" value="Genomic_DNA"/>
</dbReference>
<accession>A0A6A6JIJ1</accession>
<dbReference type="OrthoDB" id="438080at2759"/>
<dbReference type="PANTHER" id="PTHR14742:SF3">
    <property type="entry name" value="RIBONUCLEASE MRP PROTEIN SUBUNIT SNM1"/>
    <property type="match status" value="1"/>
</dbReference>
<dbReference type="Pfam" id="PF04032">
    <property type="entry name" value="Rpr2"/>
    <property type="match status" value="1"/>
</dbReference>
<dbReference type="RefSeq" id="XP_033653786.1">
    <property type="nucleotide sequence ID" value="XM_033802889.1"/>
</dbReference>
<dbReference type="GeneID" id="54556064"/>
<dbReference type="PANTHER" id="PTHR14742">
    <property type="entry name" value="RIBONUCLEASE P SUBUNIT P21"/>
    <property type="match status" value="1"/>
</dbReference>
<evidence type="ECO:0000313" key="3">
    <source>
        <dbReference type="Proteomes" id="UP000800097"/>
    </source>
</evidence>
<feature type="compositionally biased region" description="Polar residues" evidence="1">
    <location>
        <begin position="177"/>
        <end position="186"/>
    </location>
</feature>
<dbReference type="Gene3D" id="6.20.50.20">
    <property type="match status" value="1"/>
</dbReference>
<feature type="region of interest" description="Disordered" evidence="1">
    <location>
        <begin position="116"/>
        <end position="194"/>
    </location>
</feature>